<dbReference type="InterPro" id="IPR017830">
    <property type="entry name" value="SQase_HpnE"/>
</dbReference>
<gene>
    <name evidence="5" type="ORF">BJ992_003355</name>
</gene>
<keyword evidence="6" id="KW-1185">Reference proteome</keyword>
<evidence type="ECO:0000313" key="6">
    <source>
        <dbReference type="Proteomes" id="UP000555564"/>
    </source>
</evidence>
<protein>
    <submittedName>
        <fullName evidence="5">Squalene-associated FAD-dependent desaturase</fullName>
    </submittedName>
</protein>
<dbReference type="InterPro" id="IPR050464">
    <property type="entry name" value="Zeta_carotene_desat/Oxidored"/>
</dbReference>
<evidence type="ECO:0000256" key="2">
    <source>
        <dbReference type="ARBA" id="ARBA00023002"/>
    </source>
</evidence>
<keyword evidence="2" id="KW-0560">Oxidoreductase</keyword>
<feature type="binding site" evidence="3">
    <location>
        <begin position="36"/>
        <end position="37"/>
    </location>
    <ligand>
        <name>FAD</name>
        <dbReference type="ChEBI" id="CHEBI:57692"/>
    </ligand>
</feature>
<dbReference type="GO" id="GO:0016491">
    <property type="term" value="F:oxidoreductase activity"/>
    <property type="evidence" value="ECO:0007669"/>
    <property type="project" value="UniProtKB-KW"/>
</dbReference>
<dbReference type="EMBL" id="JACHIU010000001">
    <property type="protein sequence ID" value="MBB6473924.1"/>
    <property type="molecule type" value="Genomic_DNA"/>
</dbReference>
<sequence>MSGAPVAPVAVVGGGLAGITAAVALADAGIPVTVYEARPRLGGATHSFTRGGLTVDNGQHVFLRCCTAYRGLLDRIGGARGVRLQDRFDVRVLTPQGRSGRLRRAALPGPFHLLPALATYSLLRPADRLRALRGSVAMARLDPADPALDLVDLGTWLDRHGQRGPARHAVWELFTVAALNAAAGDAALGAAVKVFRTALLGRAGAADIGVPSVPLGRLHGTAAARAIERRGGVVRMAAKVGAVLPGPAVVVGGRRVEASAVVLAVPHEQAARLAPPGAAPDRDRWPGLRAGPIVNVHAVYDRRVTGLPFAAVVGSPVQWIFDKTGVAGLDQGQYLAVSVSAAGRWIDLPTAEIRACFEPELRRVLPGARDARLADFFVTRERRATFHQGPGSGSLRPGAATRWPGLYLAGAWTDTGWPDTMEGAVRSGLNAARLVRRHVRAAQARAAS</sequence>
<comment type="cofactor">
    <cofactor evidence="1">
        <name>FAD</name>
        <dbReference type="ChEBI" id="CHEBI:57692"/>
    </cofactor>
</comment>
<name>A0A7X0IEU7_9ACTN</name>
<feature type="domain" description="Amine oxidase" evidence="4">
    <location>
        <begin position="16"/>
        <end position="435"/>
    </location>
</feature>
<evidence type="ECO:0000313" key="5">
    <source>
        <dbReference type="EMBL" id="MBB6473924.1"/>
    </source>
</evidence>
<evidence type="ECO:0000259" key="4">
    <source>
        <dbReference type="Pfam" id="PF01593"/>
    </source>
</evidence>
<dbReference type="PANTHER" id="PTHR42923:SF47">
    <property type="entry name" value="BLR3003 PROTEIN"/>
    <property type="match status" value="1"/>
</dbReference>
<dbReference type="AlphaFoldDB" id="A0A7X0IEU7"/>
<reference evidence="5 6" key="1">
    <citation type="submission" date="2020-08" db="EMBL/GenBank/DDBJ databases">
        <title>Sequencing the genomes of 1000 actinobacteria strains.</title>
        <authorList>
            <person name="Klenk H.-P."/>
        </authorList>
    </citation>
    <scope>NUCLEOTIDE SEQUENCE [LARGE SCALE GENOMIC DNA]</scope>
    <source>
        <strain evidence="5 6">DSM 44936</strain>
    </source>
</reference>
<comment type="caution">
    <text evidence="5">The sequence shown here is derived from an EMBL/GenBank/DDBJ whole genome shotgun (WGS) entry which is preliminary data.</text>
</comment>
<dbReference type="NCBIfam" id="TIGR03467">
    <property type="entry name" value="HpnE"/>
    <property type="match status" value="1"/>
</dbReference>
<dbReference type="PANTHER" id="PTHR42923">
    <property type="entry name" value="PROTOPORPHYRINOGEN OXIDASE"/>
    <property type="match status" value="1"/>
</dbReference>
<evidence type="ECO:0000256" key="1">
    <source>
        <dbReference type="ARBA" id="ARBA00001974"/>
    </source>
</evidence>
<dbReference type="Proteomes" id="UP000555564">
    <property type="component" value="Unassembled WGS sequence"/>
</dbReference>
<proteinExistence type="predicted"/>
<dbReference type="RefSeq" id="WP_343072703.1">
    <property type="nucleotide sequence ID" value="NZ_JACHIU010000001.1"/>
</dbReference>
<dbReference type="SUPFAM" id="SSF51905">
    <property type="entry name" value="FAD/NAD(P)-binding domain"/>
    <property type="match status" value="1"/>
</dbReference>
<evidence type="ECO:0000256" key="3">
    <source>
        <dbReference type="PIRSR" id="PIRSR601613-1"/>
    </source>
</evidence>
<accession>A0A7X0IEU7</accession>
<dbReference type="Gene3D" id="3.50.50.60">
    <property type="entry name" value="FAD/NAD(P)-binding domain"/>
    <property type="match status" value="1"/>
</dbReference>
<dbReference type="InterPro" id="IPR001613">
    <property type="entry name" value="Flavin_amine_oxidase"/>
</dbReference>
<dbReference type="InterPro" id="IPR002937">
    <property type="entry name" value="Amino_oxidase"/>
</dbReference>
<dbReference type="Pfam" id="PF01593">
    <property type="entry name" value="Amino_oxidase"/>
    <property type="match status" value="1"/>
</dbReference>
<dbReference type="InterPro" id="IPR036188">
    <property type="entry name" value="FAD/NAD-bd_sf"/>
</dbReference>
<dbReference type="PRINTS" id="PR00757">
    <property type="entry name" value="AMINEOXDASEF"/>
</dbReference>
<organism evidence="5 6">
    <name type="scientific">Sphaerisporangium rubeum</name>
    <dbReference type="NCBI Taxonomy" id="321317"/>
    <lineage>
        <taxon>Bacteria</taxon>
        <taxon>Bacillati</taxon>
        <taxon>Actinomycetota</taxon>
        <taxon>Actinomycetes</taxon>
        <taxon>Streptosporangiales</taxon>
        <taxon>Streptosporangiaceae</taxon>
        <taxon>Sphaerisporangium</taxon>
    </lineage>
</organism>